<keyword evidence="2" id="KW-1185">Reference proteome</keyword>
<dbReference type="Proteomes" id="UP000017127">
    <property type="component" value="Unassembled WGS sequence"/>
</dbReference>
<comment type="caution">
    <text evidence="1">The sequence shown here is derived from an EMBL/GenBank/DDBJ whole genome shotgun (WGS) entry which is preliminary data.</text>
</comment>
<accession>U7Q9S4</accession>
<evidence type="ECO:0000313" key="1">
    <source>
        <dbReference type="EMBL" id="ERT04574.1"/>
    </source>
</evidence>
<name>U7Q9S4_9CYAN</name>
<organism evidence="1 2">
    <name type="scientific">Lyngbya aestuarii BL J</name>
    <dbReference type="NCBI Taxonomy" id="1348334"/>
    <lineage>
        <taxon>Bacteria</taxon>
        <taxon>Bacillati</taxon>
        <taxon>Cyanobacteriota</taxon>
        <taxon>Cyanophyceae</taxon>
        <taxon>Oscillatoriophycideae</taxon>
        <taxon>Oscillatoriales</taxon>
        <taxon>Microcoleaceae</taxon>
        <taxon>Lyngbya</taxon>
    </lineage>
</organism>
<proteinExistence type="predicted"/>
<reference evidence="1 2" key="1">
    <citation type="journal article" date="2013" name="Front. Microbiol.">
        <title>Comparative genomic analyses of the cyanobacterium, Lyngbya aestuarii BL J, a powerful hydrogen producer.</title>
        <authorList>
            <person name="Kothari A."/>
            <person name="Vaughn M."/>
            <person name="Garcia-Pichel F."/>
        </authorList>
    </citation>
    <scope>NUCLEOTIDE SEQUENCE [LARGE SCALE GENOMIC DNA]</scope>
    <source>
        <strain evidence="1 2">BL J</strain>
    </source>
</reference>
<evidence type="ECO:0000313" key="2">
    <source>
        <dbReference type="Proteomes" id="UP000017127"/>
    </source>
</evidence>
<gene>
    <name evidence="1" type="ORF">M595_5478</name>
</gene>
<protein>
    <submittedName>
        <fullName evidence="1">Uncharacterized protein</fullName>
    </submittedName>
</protein>
<dbReference type="AlphaFoldDB" id="U7Q9S4"/>
<sequence length="38" mass="4240">MTAIAIITVLVLQTQPQNSQLGFSLKQNLSFLTEFKTD</sequence>
<dbReference type="EMBL" id="AUZM01000090">
    <property type="protein sequence ID" value="ERT04574.1"/>
    <property type="molecule type" value="Genomic_DNA"/>
</dbReference>